<feature type="domain" description="Chromo" evidence="11">
    <location>
        <begin position="1"/>
        <end position="144"/>
    </location>
</feature>
<feature type="non-terminal residue" evidence="12">
    <location>
        <position position="815"/>
    </location>
</feature>
<dbReference type="Proteomes" id="UP000526942">
    <property type="component" value="Unassembled WGS sequence"/>
</dbReference>
<gene>
    <name evidence="12" type="primary">Smarcc2</name>
    <name evidence="12" type="ORF">CORCON_R04155</name>
</gene>
<evidence type="ECO:0000256" key="6">
    <source>
        <dbReference type="ARBA" id="ARBA00049655"/>
    </source>
</evidence>
<dbReference type="InterPro" id="IPR032451">
    <property type="entry name" value="SMARCC_C"/>
</dbReference>
<feature type="domain" description="Myb-like" evidence="8">
    <location>
        <begin position="471"/>
        <end position="513"/>
    </location>
</feature>
<dbReference type="PROSITE" id="PS52032">
    <property type="entry name" value="MARR_BRCT_CHROMO"/>
    <property type="match status" value="1"/>
</dbReference>
<keyword evidence="5" id="KW-0539">Nucleus</keyword>
<protein>
    <submittedName>
        <fullName evidence="12">SMRC2 protein</fullName>
    </submittedName>
</protein>
<dbReference type="InterPro" id="IPR007526">
    <property type="entry name" value="SWIRM"/>
</dbReference>
<dbReference type="Gene3D" id="1.10.10.60">
    <property type="entry name" value="Homeodomain-like"/>
    <property type="match status" value="1"/>
</dbReference>
<keyword evidence="3" id="KW-0805">Transcription regulation</keyword>
<accession>A0A7L0G350</accession>
<dbReference type="SMART" id="SM00717">
    <property type="entry name" value="SANT"/>
    <property type="match status" value="1"/>
</dbReference>
<proteinExistence type="inferred from homology"/>
<feature type="compositionally biased region" description="Basic and acidic residues" evidence="7">
    <location>
        <begin position="201"/>
        <end position="214"/>
    </location>
</feature>
<dbReference type="OrthoDB" id="118550at2759"/>
<dbReference type="Gene3D" id="1.10.10.10">
    <property type="entry name" value="Winged helix-like DNA-binding domain superfamily/Winged helix DNA-binding domain"/>
    <property type="match status" value="1"/>
</dbReference>
<feature type="compositionally biased region" description="Basic and acidic residues" evidence="7">
    <location>
        <begin position="631"/>
        <end position="703"/>
    </location>
</feature>
<feature type="non-terminal residue" evidence="12">
    <location>
        <position position="1"/>
    </location>
</feature>
<dbReference type="GO" id="GO:0006355">
    <property type="term" value="P:regulation of DNA-templated transcription"/>
    <property type="evidence" value="ECO:0007669"/>
    <property type="project" value="UniProtKB-ARBA"/>
</dbReference>
<dbReference type="Pfam" id="PF00249">
    <property type="entry name" value="Myb_DNA-binding"/>
    <property type="match status" value="1"/>
</dbReference>
<dbReference type="SMART" id="SM00298">
    <property type="entry name" value="CHROMO"/>
    <property type="match status" value="1"/>
</dbReference>
<dbReference type="PANTHER" id="PTHR15381">
    <property type="entry name" value="CHONDROITIN SULFATE PROTEOGLYCAN 5 -RELATED"/>
    <property type="match status" value="1"/>
</dbReference>
<evidence type="ECO:0000259" key="9">
    <source>
        <dbReference type="PROSITE" id="PS50934"/>
    </source>
</evidence>
<evidence type="ECO:0000256" key="7">
    <source>
        <dbReference type="SAM" id="MobiDB-lite"/>
    </source>
</evidence>
<dbReference type="GO" id="GO:0006325">
    <property type="term" value="P:chromatin organization"/>
    <property type="evidence" value="ECO:0007669"/>
    <property type="project" value="UniProtKB-KW"/>
</dbReference>
<dbReference type="FunFam" id="1.10.10.60:FF:000014">
    <property type="entry name" value="SWI/SNF complex subunit SMARCC2 isoform C"/>
    <property type="match status" value="1"/>
</dbReference>
<keyword evidence="13" id="KW-1185">Reference proteome</keyword>
<dbReference type="PROSITE" id="PS50934">
    <property type="entry name" value="SWIRM"/>
    <property type="match status" value="1"/>
</dbReference>
<comment type="caution">
    <text evidence="12">The sequence shown here is derived from an EMBL/GenBank/DDBJ whole genome shotgun (WGS) entry which is preliminary data.</text>
</comment>
<keyword evidence="2" id="KW-0156">Chromatin regulator</keyword>
<dbReference type="PROSITE" id="PS51293">
    <property type="entry name" value="SANT"/>
    <property type="match status" value="1"/>
</dbReference>
<dbReference type="AlphaFoldDB" id="A0A7L0G350"/>
<evidence type="ECO:0000259" key="10">
    <source>
        <dbReference type="PROSITE" id="PS51293"/>
    </source>
</evidence>
<dbReference type="FunFam" id="1.10.10.10:FF:000020">
    <property type="entry name" value="SWI/SNF complex subunit SMARCC2 isoform c"/>
    <property type="match status" value="1"/>
</dbReference>
<sequence length="815" mass="91193">LPQNNCLARPNIFLHQEIEPKLLSKLKDIVKRHQGTVTEDKSNASHIVCPVPGNLEEEEWVRPVMKRDKQVLLHWGYYPDSYDTWIPASEIEASVEDAPTPEKPRKVHAKWILDTDTFNEWMNEEDYEVTDEKSPVARRKKISAKTLTDEVNSPDSDRRDKKGGNYKKRKRSPSPSPTPEAKKKNAKKGPSTPYNKSKRGHREEEQEDLTKDMDEPSPVPNVEEVTLPKTVNTKKDSESAPVKGGTMTDLGESEPPGPSAAADPPGTAHPANGTGSKGEQAKNPDLHEDNVTEQTHHIIIPSYAAWFDYNSVHAIERRALPEFFNGKNKSKTPEIYLAYRNFMIDTYRLNPQEYLTSTACRRNLAGDVCAIMRVHAFLEQWGLINYQVDAESRPTPMGPPPTSHFHVLADTPSGLVPLQPKTPQQTSASQQMLNFPDKSKEKPADMQNFGLRTDMYTKKNSKAAASATREWTEQETLLLLEALEMYKDDWNKVSEHVGSRTQDECILHFLRLPIEDPYLEDSEASLGPLAYQPIPFSQSGNPVMSTVAFLASVVDPRVASAAAKSALEEFSKMKEEVPTALVEAHVRKVEEAAKVTGKADPAFGLESSGIAGTTSDEPERIAAVGPIPPQEPRDGTAEEEVKEKPGEVPKKEEEKGKEVEGEKEPDKGDGDGTAEPEKEKEAKEGPDEAPKEPPEPEAERKAKVERDIGEGNLSTAAAAALAAAAVKAKHLAAVEERKIKSLVALLVETQMKKLEIKLRHFEELETIMDREREALEYQRQQLLADRQAFHMEQLKYAEMRARQQHFQHLQQQQQQ</sequence>
<keyword evidence="4" id="KW-0804">Transcription</keyword>
<dbReference type="Pfam" id="PF16498">
    <property type="entry name" value="SWIRM-assoc_3"/>
    <property type="match status" value="1"/>
</dbReference>
<dbReference type="EMBL" id="VXAM01002195">
    <property type="protein sequence ID" value="NXK01053.1"/>
    <property type="molecule type" value="Genomic_DNA"/>
</dbReference>
<evidence type="ECO:0000259" key="11">
    <source>
        <dbReference type="PROSITE" id="PS52032"/>
    </source>
</evidence>
<dbReference type="InterPro" id="IPR009057">
    <property type="entry name" value="Homeodomain-like_sf"/>
</dbReference>
<name>A0A7L0G350_CORCN</name>
<dbReference type="SUPFAM" id="SSF46689">
    <property type="entry name" value="Homeodomain-like"/>
    <property type="match status" value="2"/>
</dbReference>
<evidence type="ECO:0000313" key="12">
    <source>
        <dbReference type="EMBL" id="NXK01053.1"/>
    </source>
</evidence>
<dbReference type="InterPro" id="IPR032448">
    <property type="entry name" value="SWIRM-assoc"/>
</dbReference>
<dbReference type="InterPro" id="IPR049898">
    <property type="entry name" value="MARR_BRCT_CHROMO"/>
</dbReference>
<evidence type="ECO:0000256" key="1">
    <source>
        <dbReference type="ARBA" id="ARBA00004123"/>
    </source>
</evidence>
<evidence type="ECO:0000259" key="8">
    <source>
        <dbReference type="PROSITE" id="PS50090"/>
    </source>
</evidence>
<dbReference type="InterPro" id="IPR036420">
    <property type="entry name" value="BRCT_dom_sf"/>
</dbReference>
<feature type="compositionally biased region" description="Polar residues" evidence="7">
    <location>
        <begin position="145"/>
        <end position="154"/>
    </location>
</feature>
<dbReference type="GO" id="GO:0045202">
    <property type="term" value="C:synapse"/>
    <property type="evidence" value="ECO:0007669"/>
    <property type="project" value="TreeGrafter"/>
</dbReference>
<feature type="region of interest" description="Disordered" evidence="7">
    <location>
        <begin position="126"/>
        <end position="285"/>
    </location>
</feature>
<evidence type="ECO:0000256" key="3">
    <source>
        <dbReference type="ARBA" id="ARBA00023015"/>
    </source>
</evidence>
<evidence type="ECO:0000256" key="4">
    <source>
        <dbReference type="ARBA" id="ARBA00023163"/>
    </source>
</evidence>
<dbReference type="InterPro" id="IPR000953">
    <property type="entry name" value="Chromo/chromo_shadow_dom"/>
</dbReference>
<dbReference type="Pfam" id="PF16495">
    <property type="entry name" value="SWIRM-assoc_1"/>
    <property type="match status" value="1"/>
</dbReference>
<dbReference type="PANTHER" id="PTHR15381:SF1">
    <property type="entry name" value="CHONDROITIN SULFATE PROTEOGLYCAN 5"/>
    <property type="match status" value="1"/>
</dbReference>
<comment type="subcellular location">
    <subcellularLocation>
        <location evidence="1">Nucleus</location>
    </subcellularLocation>
</comment>
<dbReference type="Gene3D" id="3.40.50.10190">
    <property type="entry name" value="BRCT domain"/>
    <property type="match status" value="1"/>
</dbReference>
<evidence type="ECO:0000256" key="2">
    <source>
        <dbReference type="ARBA" id="ARBA00022853"/>
    </source>
</evidence>
<dbReference type="InterPro" id="IPR001005">
    <property type="entry name" value="SANT/Myb"/>
</dbReference>
<dbReference type="GO" id="GO:0016514">
    <property type="term" value="C:SWI/SNF complex"/>
    <property type="evidence" value="ECO:0007669"/>
    <property type="project" value="UniProtKB-ARBA"/>
</dbReference>
<dbReference type="Pfam" id="PF04433">
    <property type="entry name" value="SWIRM"/>
    <property type="match status" value="1"/>
</dbReference>
<feature type="region of interest" description="Disordered" evidence="7">
    <location>
        <begin position="600"/>
        <end position="703"/>
    </location>
</feature>
<evidence type="ECO:0000256" key="5">
    <source>
        <dbReference type="ARBA" id="ARBA00023242"/>
    </source>
</evidence>
<feature type="domain" description="SWIRM" evidence="9">
    <location>
        <begin position="298"/>
        <end position="395"/>
    </location>
</feature>
<dbReference type="InterPro" id="IPR017884">
    <property type="entry name" value="SANT_dom"/>
</dbReference>
<feature type="domain" description="SANT" evidence="10">
    <location>
        <begin position="466"/>
        <end position="517"/>
    </location>
</feature>
<organism evidence="12 13">
    <name type="scientific">Corythaixoides concolor</name>
    <name type="common">Grey go-away-bird</name>
    <dbReference type="NCBI Taxonomy" id="103956"/>
    <lineage>
        <taxon>Eukaryota</taxon>
        <taxon>Metazoa</taxon>
        <taxon>Chordata</taxon>
        <taxon>Craniata</taxon>
        <taxon>Vertebrata</taxon>
        <taxon>Euteleostomi</taxon>
        <taxon>Archelosauria</taxon>
        <taxon>Archosauria</taxon>
        <taxon>Dinosauria</taxon>
        <taxon>Saurischia</taxon>
        <taxon>Theropoda</taxon>
        <taxon>Coelurosauria</taxon>
        <taxon>Aves</taxon>
        <taxon>Neognathae</taxon>
        <taxon>Neoaves</taxon>
        <taxon>Otidimorphae</taxon>
        <taxon>Musophagiformes</taxon>
        <taxon>Musophagidae</taxon>
        <taxon>Corythaixoides</taxon>
    </lineage>
</organism>
<reference evidence="12 13" key="1">
    <citation type="submission" date="2019-09" db="EMBL/GenBank/DDBJ databases">
        <title>Bird 10,000 Genomes (B10K) Project - Family phase.</title>
        <authorList>
            <person name="Zhang G."/>
        </authorList>
    </citation>
    <scope>NUCLEOTIDE SEQUENCE [LARGE SCALE GENOMIC DNA]</scope>
    <source>
        <strain evidence="12">B10K-DU-011-20</strain>
        <tissue evidence="12">Muscle</tissue>
    </source>
</reference>
<comment type="similarity">
    <text evidence="6">Belongs to the SMARCC family.</text>
</comment>
<dbReference type="GO" id="GO:0031981">
    <property type="term" value="C:nuclear lumen"/>
    <property type="evidence" value="ECO:0007669"/>
    <property type="project" value="UniProtKB-ARBA"/>
</dbReference>
<dbReference type="InterPro" id="IPR036388">
    <property type="entry name" value="WH-like_DNA-bd_sf"/>
</dbReference>
<dbReference type="PROSITE" id="PS50090">
    <property type="entry name" value="MYB_LIKE"/>
    <property type="match status" value="1"/>
</dbReference>
<dbReference type="GO" id="GO:0048858">
    <property type="term" value="P:cell projection morphogenesis"/>
    <property type="evidence" value="ECO:0007669"/>
    <property type="project" value="TreeGrafter"/>
</dbReference>
<evidence type="ECO:0000313" key="13">
    <source>
        <dbReference type="Proteomes" id="UP000526942"/>
    </source>
</evidence>
<dbReference type="SUPFAM" id="SSF52113">
    <property type="entry name" value="BRCT domain"/>
    <property type="match status" value="1"/>
</dbReference>